<dbReference type="PROSITE" id="PS50925">
    <property type="entry name" value="BLUF"/>
    <property type="match status" value="1"/>
</dbReference>
<organism evidence="2 3">
    <name type="scientific">Acinetobacter variabilis</name>
    <dbReference type="NCBI Taxonomy" id="70346"/>
    <lineage>
        <taxon>Bacteria</taxon>
        <taxon>Pseudomonadati</taxon>
        <taxon>Pseudomonadota</taxon>
        <taxon>Gammaproteobacteria</taxon>
        <taxon>Moraxellales</taxon>
        <taxon>Moraxellaceae</taxon>
        <taxon>Acinetobacter</taxon>
    </lineage>
</organism>
<dbReference type="Gene3D" id="3.30.70.100">
    <property type="match status" value="1"/>
</dbReference>
<dbReference type="RefSeq" id="WP_200230141.1">
    <property type="nucleotide sequence ID" value="NZ_CP060811.1"/>
</dbReference>
<dbReference type="Proteomes" id="UP000596079">
    <property type="component" value="Chromosome"/>
</dbReference>
<dbReference type="SMART" id="SM01034">
    <property type="entry name" value="BLUF"/>
    <property type="match status" value="1"/>
</dbReference>
<sequence length="146" mass="17266">MSDARLLYVSKLYDCEDPMNDLFNILTEALNFNSRNAIFGALYYGNGYFVQCLEGDRNKIEDLFYKKILKDPRHKNCEVLYFEDVNDRLFSDWHMKYANIHQDILRFFAEHNLDEFNPYTLNAETIPQFVQILASLNDHAYTLKAS</sequence>
<name>A0A7T8ASE2_9GAMM</name>
<dbReference type="EMBL" id="CP060811">
    <property type="protein sequence ID" value="QQN88960.1"/>
    <property type="molecule type" value="Genomic_DNA"/>
</dbReference>
<proteinExistence type="predicted"/>
<dbReference type="InterPro" id="IPR007024">
    <property type="entry name" value="BLUF_domain"/>
</dbReference>
<dbReference type="Pfam" id="PF04940">
    <property type="entry name" value="BLUF"/>
    <property type="match status" value="1"/>
</dbReference>
<dbReference type="InterPro" id="IPR036046">
    <property type="entry name" value="Acylphosphatase-like_dom_sf"/>
</dbReference>
<evidence type="ECO:0000259" key="1">
    <source>
        <dbReference type="PROSITE" id="PS50925"/>
    </source>
</evidence>
<dbReference type="GO" id="GO:0009882">
    <property type="term" value="F:blue light photoreceptor activity"/>
    <property type="evidence" value="ECO:0007669"/>
    <property type="project" value="InterPro"/>
</dbReference>
<reference evidence="2 3" key="1">
    <citation type="submission" date="2020-08" db="EMBL/GenBank/DDBJ databases">
        <title>Emergence of ISAba1-mediated novel tet(X) in Acinetobacter variabilis from a chicken farm.</title>
        <authorList>
            <person name="Peng K."/>
            <person name="Li R."/>
        </authorList>
    </citation>
    <scope>NUCLEOTIDE SEQUENCE [LARGE SCALE GENOMIC DNA]</scope>
    <source>
        <strain evidence="2 3">XM9F202-2</strain>
    </source>
</reference>
<dbReference type="GO" id="GO:0071949">
    <property type="term" value="F:FAD binding"/>
    <property type="evidence" value="ECO:0007669"/>
    <property type="project" value="InterPro"/>
</dbReference>
<accession>A0A7T8ASE2</accession>
<evidence type="ECO:0000313" key="2">
    <source>
        <dbReference type="EMBL" id="QQN88960.1"/>
    </source>
</evidence>
<evidence type="ECO:0000313" key="3">
    <source>
        <dbReference type="Proteomes" id="UP000596079"/>
    </source>
</evidence>
<protein>
    <submittedName>
        <fullName evidence="2">BLUF domain-containing protein</fullName>
    </submittedName>
</protein>
<dbReference type="AlphaFoldDB" id="A0A7T8ASE2"/>
<gene>
    <name evidence="2" type="ORF">IAQ69_04605</name>
</gene>
<feature type="domain" description="BLUF" evidence="1">
    <location>
        <begin position="3"/>
        <end position="96"/>
    </location>
</feature>
<dbReference type="SUPFAM" id="SSF54975">
    <property type="entry name" value="Acylphosphatase/BLUF domain-like"/>
    <property type="match status" value="1"/>
</dbReference>